<comment type="caution">
    <text evidence="1">The sequence shown here is derived from an EMBL/GenBank/DDBJ whole genome shotgun (WGS) entry which is preliminary data.</text>
</comment>
<evidence type="ECO:0000313" key="2">
    <source>
        <dbReference type="Proteomes" id="UP000187209"/>
    </source>
</evidence>
<dbReference type="OrthoDB" id="422005at2759"/>
<gene>
    <name evidence="1" type="ORF">SteCoe_17303</name>
</gene>
<sequence length="263" mass="29989">MSTDLNPSSFSAPKICSFKSRNCLKPITIVLSQGCSPSCYAIPNIPLPMPQIKKVSNLCDLSDLSLDPKLLGELSPVDSIDTINYEKSLKKSKSFCYSFNPCILDVRKTQTKGKNIFFNNPVSIDELDEEDIQPNLFYTDILSKDLPCIKLQNPPKNRHRRRKERCTFNNEIVSEERFTGMLKNYKLKIRYGFIKTENKKIFVCEDDLILSGVNLKKFKDSVFSKAPISLDFNIKSYTENGKQVLRATKIEMKYGVDNPSKSN</sequence>
<evidence type="ECO:0000313" key="1">
    <source>
        <dbReference type="EMBL" id="OMJ82085.1"/>
    </source>
</evidence>
<proteinExistence type="predicted"/>
<accession>A0A1R2BZJ7</accession>
<dbReference type="AlphaFoldDB" id="A0A1R2BZJ7"/>
<dbReference type="Proteomes" id="UP000187209">
    <property type="component" value="Unassembled WGS sequence"/>
</dbReference>
<organism evidence="1 2">
    <name type="scientific">Stentor coeruleus</name>
    <dbReference type="NCBI Taxonomy" id="5963"/>
    <lineage>
        <taxon>Eukaryota</taxon>
        <taxon>Sar</taxon>
        <taxon>Alveolata</taxon>
        <taxon>Ciliophora</taxon>
        <taxon>Postciliodesmatophora</taxon>
        <taxon>Heterotrichea</taxon>
        <taxon>Heterotrichida</taxon>
        <taxon>Stentoridae</taxon>
        <taxon>Stentor</taxon>
    </lineage>
</organism>
<reference evidence="1 2" key="1">
    <citation type="submission" date="2016-11" db="EMBL/GenBank/DDBJ databases">
        <title>The macronuclear genome of Stentor coeruleus: a giant cell with tiny introns.</title>
        <authorList>
            <person name="Slabodnick M."/>
            <person name="Ruby J.G."/>
            <person name="Reiff S.B."/>
            <person name="Swart E.C."/>
            <person name="Gosai S."/>
            <person name="Prabakaran S."/>
            <person name="Witkowska E."/>
            <person name="Larue G.E."/>
            <person name="Fisher S."/>
            <person name="Freeman R.M."/>
            <person name="Gunawardena J."/>
            <person name="Chu W."/>
            <person name="Stover N.A."/>
            <person name="Gregory B.D."/>
            <person name="Nowacki M."/>
            <person name="Derisi J."/>
            <person name="Roy S.W."/>
            <person name="Marshall W.F."/>
            <person name="Sood P."/>
        </authorList>
    </citation>
    <scope>NUCLEOTIDE SEQUENCE [LARGE SCALE GENOMIC DNA]</scope>
    <source>
        <strain evidence="1">WM001</strain>
    </source>
</reference>
<protein>
    <submittedName>
        <fullName evidence="1">Uncharacterized protein</fullName>
    </submittedName>
</protein>
<name>A0A1R2BZJ7_9CILI</name>
<dbReference type="EMBL" id="MPUH01000354">
    <property type="protein sequence ID" value="OMJ82085.1"/>
    <property type="molecule type" value="Genomic_DNA"/>
</dbReference>
<keyword evidence="2" id="KW-1185">Reference proteome</keyword>